<feature type="region of interest" description="Disordered" evidence="2">
    <location>
        <begin position="1"/>
        <end position="34"/>
    </location>
</feature>
<sequence length="1109" mass="126116">MLPTSLDESLGPTSPSLTSLRDQVPPVPNRPREQDQCILDTIDSLLGGKKRHSSRGLDLWLITPKHMMMGSMTGDTFTQFLSSPCLQKERAPPGKPGKRRGKALPLSFVSFDFSRKLLVAKATFDVHDDLPRALDPLDIELPLSDITAGGMYVWSKKIDSNLREVRVMVSFRRPPRYFCRFEMETETKGKLHRRRATQFDFFKSDIQEAHGYPIHPINNGSAAYPLHWNAYQWVFEMDEIEFNRTKAAQLMIRRIPDLHIISNARYPATVEPNSFDEWNPPDLSDLDFEVRTLAEGLIGTGILRPQDWPDLLESLDTATLPYSRDAKLRVLESLFTEERIYDIKTTLQKRLRTFKSVPHTKDIKHVALIRTIQITPTRMLIGPPQQEASNTVTRKYADHLDDIIRVQFADEGDRIHILDYAKDADQVMPGVGLMARIRRALNKGIRVGGKLFFPIASSGSQQKDHSIWFFNPAAIDRTELFRWIGTVKETVVAKYAARMGLPFSTSRQIDLVIKIGKREDVEINGHCFTDGCSVAGTEVMWKAAEALRPNKTIQCRPSAIQFRLGGAKGMLACWPELAESNEVLLRKSQVKFNSDQVKLNVIRATHYQPAFLNRQFIMIMEANGVPQELFLELFDRALEKLQGFEDRIKAGTLTVDDLVLLGSCREFPISTLLQCGFNANPFVLDLCRLIKGRALQDLKWRNRLKIDGGVFLMGICDEVACLAEGEVFCQYQVDYDSEPIVVTGEVLVCRAPALHPGDVRRAMAVDRPKLRHLTNVVVFSTKGALPLPSMLGGGDLDGDDYTLIWDQRFVQPLKEFKPMNYTPPPPIRVDQVTQEHVNENFINYIMNDILGKVDNAHLANSDCYTPFHPFCLKLSEVHSTAVDFAKTGQPAELDPDLVPDRWPDFMGKEESKTYRSGKILGQLFRKVIPEPVFKPTNLTKAGYDLHPRLVDMFEPNLGLFVRLQFVKSRYEHDLQYTMRRFNVQEGEIVTSVPAHNRERMRSREQQHLHEALDVVYQAHVETTRENALKASLELVDLPTGTRLEEYIAWHAYMLAFEARNVMEADEQINRTLGGPGSASIFSGGMRILPLMSFPFVWWPELIALVTKTR</sequence>
<evidence type="ECO:0000313" key="5">
    <source>
        <dbReference type="Proteomes" id="UP001233271"/>
    </source>
</evidence>
<dbReference type="AlphaFoldDB" id="A0AA48QV79"/>
<dbReference type="GO" id="GO:0003968">
    <property type="term" value="F:RNA-directed RNA polymerase activity"/>
    <property type="evidence" value="ECO:0007669"/>
    <property type="project" value="UniProtKB-KW"/>
</dbReference>
<gene>
    <name evidence="4" type="ORF">CcaverHIS019_0311800</name>
</gene>
<feature type="compositionally biased region" description="Low complexity" evidence="2">
    <location>
        <begin position="9"/>
        <end position="20"/>
    </location>
</feature>
<organism evidence="4 5">
    <name type="scientific">Cutaneotrichosporon cavernicola</name>
    <dbReference type="NCBI Taxonomy" id="279322"/>
    <lineage>
        <taxon>Eukaryota</taxon>
        <taxon>Fungi</taxon>
        <taxon>Dikarya</taxon>
        <taxon>Basidiomycota</taxon>
        <taxon>Agaricomycotina</taxon>
        <taxon>Tremellomycetes</taxon>
        <taxon>Trichosporonales</taxon>
        <taxon>Trichosporonaceae</taxon>
        <taxon>Cutaneotrichosporon</taxon>
    </lineage>
</organism>
<evidence type="ECO:0000256" key="2">
    <source>
        <dbReference type="SAM" id="MobiDB-lite"/>
    </source>
</evidence>
<keyword evidence="1" id="KW-0694">RNA-binding</keyword>
<protein>
    <recommendedName>
        <fullName evidence="1">RNA-dependent RNA polymerase</fullName>
        <ecNumber evidence="1">2.7.7.48</ecNumber>
    </recommendedName>
</protein>
<dbReference type="EMBL" id="AP028214">
    <property type="protein sequence ID" value="BEI91110.1"/>
    <property type="molecule type" value="Genomic_DNA"/>
</dbReference>
<dbReference type="PANTHER" id="PTHR23079:SF55">
    <property type="entry name" value="RNA-DIRECTED RNA POLYMERASE"/>
    <property type="match status" value="1"/>
</dbReference>
<dbReference type="PANTHER" id="PTHR23079">
    <property type="entry name" value="RNA-DEPENDENT RNA POLYMERASE"/>
    <property type="match status" value="1"/>
</dbReference>
<dbReference type="EC" id="2.7.7.48" evidence="1"/>
<dbReference type="KEGG" id="ccac:CcaHIS019_0311800"/>
<dbReference type="GO" id="GO:0031380">
    <property type="term" value="C:nuclear RNA-directed RNA polymerase complex"/>
    <property type="evidence" value="ECO:0007669"/>
    <property type="project" value="TreeGrafter"/>
</dbReference>
<evidence type="ECO:0000259" key="3">
    <source>
        <dbReference type="Pfam" id="PF05183"/>
    </source>
</evidence>
<dbReference type="InterPro" id="IPR007855">
    <property type="entry name" value="RDRP"/>
</dbReference>
<dbReference type="GO" id="GO:0003723">
    <property type="term" value="F:RNA binding"/>
    <property type="evidence" value="ECO:0007669"/>
    <property type="project" value="UniProtKB-KW"/>
</dbReference>
<evidence type="ECO:0000256" key="1">
    <source>
        <dbReference type="RuleBase" id="RU363098"/>
    </source>
</evidence>
<dbReference type="GeneID" id="85494980"/>
<dbReference type="GO" id="GO:0030422">
    <property type="term" value="P:siRNA processing"/>
    <property type="evidence" value="ECO:0007669"/>
    <property type="project" value="TreeGrafter"/>
</dbReference>
<dbReference type="Pfam" id="PF05183">
    <property type="entry name" value="RdRP"/>
    <property type="match status" value="1"/>
</dbReference>
<accession>A0AA48QV79</accession>
<keyword evidence="1" id="KW-0548">Nucleotidyltransferase</keyword>
<dbReference type="InterPro" id="IPR057596">
    <property type="entry name" value="RDRP_core"/>
</dbReference>
<comment type="catalytic activity">
    <reaction evidence="1">
        <text>RNA(n) + a ribonucleoside 5'-triphosphate = RNA(n+1) + diphosphate</text>
        <dbReference type="Rhea" id="RHEA:21248"/>
        <dbReference type="Rhea" id="RHEA-COMP:14527"/>
        <dbReference type="Rhea" id="RHEA-COMP:17342"/>
        <dbReference type="ChEBI" id="CHEBI:33019"/>
        <dbReference type="ChEBI" id="CHEBI:61557"/>
        <dbReference type="ChEBI" id="CHEBI:140395"/>
        <dbReference type="EC" id="2.7.7.48"/>
    </reaction>
</comment>
<keyword evidence="1" id="KW-0696">RNA-directed RNA polymerase</keyword>
<feature type="domain" description="RDRP core" evidence="3">
    <location>
        <begin position="374"/>
        <end position="927"/>
    </location>
</feature>
<evidence type="ECO:0000313" key="4">
    <source>
        <dbReference type="EMBL" id="BEI91110.1"/>
    </source>
</evidence>
<comment type="similarity">
    <text evidence="1">Belongs to the RdRP family.</text>
</comment>
<reference evidence="4" key="1">
    <citation type="journal article" date="2023" name="BMC Genomics">
        <title>Chromosome-level genome assemblies of Cutaneotrichosporon spp. (Trichosporonales, Basidiomycota) reveal imbalanced evolution between nucleotide sequences and chromosome synteny.</title>
        <authorList>
            <person name="Kobayashi Y."/>
            <person name="Kayamori A."/>
            <person name="Aoki K."/>
            <person name="Shiwa Y."/>
            <person name="Matsutani M."/>
            <person name="Fujita N."/>
            <person name="Sugita T."/>
            <person name="Iwasaki W."/>
            <person name="Tanaka N."/>
            <person name="Takashima M."/>
        </authorList>
    </citation>
    <scope>NUCLEOTIDE SEQUENCE</scope>
    <source>
        <strain evidence="4">HIS019</strain>
    </source>
</reference>
<dbReference type="RefSeq" id="XP_060456375.1">
    <property type="nucleotide sequence ID" value="XM_060599708.1"/>
</dbReference>
<keyword evidence="1" id="KW-0808">Transferase</keyword>
<proteinExistence type="inferred from homology"/>
<name>A0AA48QV79_9TREE</name>
<dbReference type="Proteomes" id="UP001233271">
    <property type="component" value="Chromosome 3"/>
</dbReference>
<keyword evidence="5" id="KW-1185">Reference proteome</keyword>